<dbReference type="EMBL" id="FOQD01000005">
    <property type="protein sequence ID" value="SFI06719.1"/>
    <property type="molecule type" value="Genomic_DNA"/>
</dbReference>
<keyword evidence="1" id="KW-1133">Transmembrane helix</keyword>
<organism evidence="2 3">
    <name type="scientific">Planctomicrobium piriforme</name>
    <dbReference type="NCBI Taxonomy" id="1576369"/>
    <lineage>
        <taxon>Bacteria</taxon>
        <taxon>Pseudomonadati</taxon>
        <taxon>Planctomycetota</taxon>
        <taxon>Planctomycetia</taxon>
        <taxon>Planctomycetales</taxon>
        <taxon>Planctomycetaceae</taxon>
        <taxon>Planctomicrobium</taxon>
    </lineage>
</organism>
<keyword evidence="3" id="KW-1185">Reference proteome</keyword>
<dbReference type="RefSeq" id="WP_217647048.1">
    <property type="nucleotide sequence ID" value="NZ_FOQD01000005.1"/>
</dbReference>
<feature type="transmembrane region" description="Helical" evidence="1">
    <location>
        <begin position="287"/>
        <end position="310"/>
    </location>
</feature>
<name>A0A1I3F663_9PLAN</name>
<feature type="transmembrane region" description="Helical" evidence="1">
    <location>
        <begin position="389"/>
        <end position="410"/>
    </location>
</feature>
<feature type="transmembrane region" description="Helical" evidence="1">
    <location>
        <begin position="34"/>
        <end position="52"/>
    </location>
</feature>
<protein>
    <submittedName>
        <fullName evidence="2">Amino acid transporter</fullName>
    </submittedName>
</protein>
<feature type="transmembrane region" description="Helical" evidence="1">
    <location>
        <begin position="476"/>
        <end position="496"/>
    </location>
</feature>
<dbReference type="STRING" id="1576369.SAMN05421753_105101"/>
<gene>
    <name evidence="2" type="ORF">SAMN05421753_105101</name>
</gene>
<feature type="transmembrane region" description="Helical" evidence="1">
    <location>
        <begin position="179"/>
        <end position="202"/>
    </location>
</feature>
<feature type="transmembrane region" description="Helical" evidence="1">
    <location>
        <begin position="448"/>
        <end position="470"/>
    </location>
</feature>
<feature type="transmembrane region" description="Helical" evidence="1">
    <location>
        <begin position="416"/>
        <end position="436"/>
    </location>
</feature>
<dbReference type="Proteomes" id="UP000199518">
    <property type="component" value="Unassembled WGS sequence"/>
</dbReference>
<feature type="transmembrane region" description="Helical" evidence="1">
    <location>
        <begin position="356"/>
        <end position="377"/>
    </location>
</feature>
<dbReference type="AlphaFoldDB" id="A0A1I3F663"/>
<keyword evidence="1" id="KW-0472">Membrane</keyword>
<dbReference type="Gene3D" id="1.20.1740.10">
    <property type="entry name" value="Amino acid/polyamine transporter I"/>
    <property type="match status" value="1"/>
</dbReference>
<feature type="transmembrane region" description="Helical" evidence="1">
    <location>
        <begin position="108"/>
        <end position="131"/>
    </location>
</feature>
<proteinExistence type="predicted"/>
<evidence type="ECO:0000313" key="3">
    <source>
        <dbReference type="Proteomes" id="UP000199518"/>
    </source>
</evidence>
<feature type="transmembrane region" description="Helical" evidence="1">
    <location>
        <begin position="151"/>
        <end position="172"/>
    </location>
</feature>
<feature type="transmembrane region" description="Helical" evidence="1">
    <location>
        <begin position="239"/>
        <end position="266"/>
    </location>
</feature>
<evidence type="ECO:0000313" key="2">
    <source>
        <dbReference type="EMBL" id="SFI06719.1"/>
    </source>
</evidence>
<feature type="transmembrane region" description="Helical" evidence="1">
    <location>
        <begin position="64"/>
        <end position="87"/>
    </location>
</feature>
<sequence>MSKTGPSLVDSQTFQTTSKPVQQSPAHHNDHQSFWLWVLCLTGVDYFSTLAYQPSIAFSAAGRLAPLATIFLILLTLFGALPVYYYIAMKSPHGQGSIAMLQRLLFGWSGKLLVLVLLGFAATDFVITITLSAADAAEHLIHNPIWHKVPAIFQSQLGLTLIMLLALGALFLRGFKEVIGVAVVIVCVFLGLNILVIGTGLVEIFTHPHYFADWWSQLRAGDIAVEEVAPGPLSIGRMILLSLIFFPKLILGLSGFETGVAVMPLIKGDHNDDPVFPAGRIRSARRLLLTSALIMCVLLLGSSLVVTMLIPAEALLEGGPAANRALAYLAHGESPKPLASWCGEAFGTVYDLSTVLILWFAGASALSGLLNLIPRFLPQYGMAPSWAAAIRPLVLVIVSICLFVTWMFNADVIAQGAAYATGVMVLILSGCVAVAIERYRVAPVKNWATFPWVTVIIGLVFTYATIAIIIEKPDGLMIASAFVGGIIAVSIASRVIRSSELRVVRFDFVDNESRFLWQTLQHLDVPVLAPHRPGGRSLDDKEKELRAWHHIDDDVPVVFIEVKIGDPSDFFQEPRLSIHPEGGRFIIRVDRCTATAPALAAIALALSQTSEPIELHFGWSDESPMRTNLGFLLFGEGNVPWIVRDLIRRAEPNESKRPRVIIG</sequence>
<keyword evidence="1" id="KW-0812">Transmembrane</keyword>
<reference evidence="3" key="1">
    <citation type="submission" date="2016-10" db="EMBL/GenBank/DDBJ databases">
        <authorList>
            <person name="Varghese N."/>
            <person name="Submissions S."/>
        </authorList>
    </citation>
    <scope>NUCLEOTIDE SEQUENCE [LARGE SCALE GENOMIC DNA]</scope>
    <source>
        <strain evidence="3">DSM 26348</strain>
    </source>
</reference>
<accession>A0A1I3F663</accession>
<evidence type="ECO:0000256" key="1">
    <source>
        <dbReference type="SAM" id="Phobius"/>
    </source>
</evidence>